<evidence type="ECO:0000313" key="2">
    <source>
        <dbReference type="Proteomes" id="UP000499080"/>
    </source>
</evidence>
<dbReference type="PANTHER" id="PTHR47326">
    <property type="entry name" value="TRANSPOSABLE ELEMENT TC3 TRANSPOSASE-LIKE PROTEIN"/>
    <property type="match status" value="1"/>
</dbReference>
<dbReference type="GO" id="GO:0003676">
    <property type="term" value="F:nucleic acid binding"/>
    <property type="evidence" value="ECO:0007669"/>
    <property type="project" value="InterPro"/>
</dbReference>
<protein>
    <recommendedName>
        <fullName evidence="3">Tc1-like transposase DDE domain-containing protein</fullName>
    </recommendedName>
</protein>
<evidence type="ECO:0000313" key="1">
    <source>
        <dbReference type="EMBL" id="GBN51126.1"/>
    </source>
</evidence>
<dbReference type="PANTHER" id="PTHR47326:SF1">
    <property type="entry name" value="HTH PSQ-TYPE DOMAIN-CONTAINING PROTEIN"/>
    <property type="match status" value="1"/>
</dbReference>
<gene>
    <name evidence="1" type="ORF">AVEN_44814_1</name>
</gene>
<dbReference type="InterPro" id="IPR036397">
    <property type="entry name" value="RNaseH_sf"/>
</dbReference>
<dbReference type="EMBL" id="BGPR01011403">
    <property type="protein sequence ID" value="GBN51126.1"/>
    <property type="molecule type" value="Genomic_DNA"/>
</dbReference>
<dbReference type="AlphaFoldDB" id="A0A4Y2PLY6"/>
<comment type="caution">
    <text evidence="1">The sequence shown here is derived from an EMBL/GenBank/DDBJ whole genome shotgun (WGS) entry which is preliminary data.</text>
</comment>
<reference evidence="1 2" key="1">
    <citation type="journal article" date="2019" name="Sci. Rep.">
        <title>Orb-weaving spider Araneus ventricosus genome elucidates the spidroin gene catalogue.</title>
        <authorList>
            <person name="Kono N."/>
            <person name="Nakamura H."/>
            <person name="Ohtoshi R."/>
            <person name="Moran D.A.P."/>
            <person name="Shinohara A."/>
            <person name="Yoshida Y."/>
            <person name="Fujiwara M."/>
            <person name="Mori M."/>
            <person name="Tomita M."/>
            <person name="Arakawa K."/>
        </authorList>
    </citation>
    <scope>NUCLEOTIDE SEQUENCE [LARGE SCALE GENOMIC DNA]</scope>
</reference>
<keyword evidence="2" id="KW-1185">Reference proteome</keyword>
<name>A0A4Y2PLY6_ARAVE</name>
<proteinExistence type="predicted"/>
<sequence>MVPKRRRACEQNIISEAVHGGGIQGTNNRVWWFPRVPPRSPHLNPMNFFLCGCLKQQVYATPPLILQDLQRRIRDVCADVTSAMPHRVQREVQTRVQMTERNLNIENKGIL</sequence>
<dbReference type="OrthoDB" id="9971063at2759"/>
<dbReference type="Gene3D" id="3.30.420.10">
    <property type="entry name" value="Ribonuclease H-like superfamily/Ribonuclease H"/>
    <property type="match status" value="1"/>
</dbReference>
<organism evidence="1 2">
    <name type="scientific">Araneus ventricosus</name>
    <name type="common">Orbweaver spider</name>
    <name type="synonym">Epeira ventricosa</name>
    <dbReference type="NCBI Taxonomy" id="182803"/>
    <lineage>
        <taxon>Eukaryota</taxon>
        <taxon>Metazoa</taxon>
        <taxon>Ecdysozoa</taxon>
        <taxon>Arthropoda</taxon>
        <taxon>Chelicerata</taxon>
        <taxon>Arachnida</taxon>
        <taxon>Araneae</taxon>
        <taxon>Araneomorphae</taxon>
        <taxon>Entelegynae</taxon>
        <taxon>Araneoidea</taxon>
        <taxon>Araneidae</taxon>
        <taxon>Araneus</taxon>
    </lineage>
</organism>
<accession>A0A4Y2PLY6</accession>
<dbReference type="Proteomes" id="UP000499080">
    <property type="component" value="Unassembled WGS sequence"/>
</dbReference>
<evidence type="ECO:0008006" key="3">
    <source>
        <dbReference type="Google" id="ProtNLM"/>
    </source>
</evidence>